<feature type="compositionally biased region" description="Basic and acidic residues" evidence="13">
    <location>
        <begin position="1"/>
        <end position="16"/>
    </location>
</feature>
<evidence type="ECO:0000313" key="16">
    <source>
        <dbReference type="Proteomes" id="UP000247409"/>
    </source>
</evidence>
<dbReference type="SUPFAM" id="SSF52402">
    <property type="entry name" value="Adenine nucleotide alpha hydrolases-like"/>
    <property type="match status" value="1"/>
</dbReference>
<feature type="domain" description="Phosphoadenosine phosphosulphate reductase" evidence="14">
    <location>
        <begin position="72"/>
        <end position="232"/>
    </location>
</feature>
<keyword evidence="5" id="KW-0808">Transferase</keyword>
<dbReference type="Gene3D" id="3.40.50.620">
    <property type="entry name" value="HUPs"/>
    <property type="match status" value="1"/>
</dbReference>
<dbReference type="STRING" id="448386.A0A2V3IQP1"/>
<evidence type="ECO:0000256" key="12">
    <source>
        <dbReference type="ARBA" id="ARBA00049494"/>
    </source>
</evidence>
<evidence type="ECO:0000256" key="5">
    <source>
        <dbReference type="ARBA" id="ARBA00022679"/>
    </source>
</evidence>
<evidence type="ECO:0000256" key="3">
    <source>
        <dbReference type="ARBA" id="ARBA00022630"/>
    </source>
</evidence>
<feature type="region of interest" description="Disordered" evidence="13">
    <location>
        <begin position="1"/>
        <end position="24"/>
    </location>
</feature>
<keyword evidence="16" id="KW-1185">Reference proteome</keyword>
<evidence type="ECO:0000259" key="14">
    <source>
        <dbReference type="Pfam" id="PF01507"/>
    </source>
</evidence>
<keyword evidence="3" id="KW-0285">Flavoprotein</keyword>
<evidence type="ECO:0000313" key="15">
    <source>
        <dbReference type="EMBL" id="PXF44394.1"/>
    </source>
</evidence>
<dbReference type="Proteomes" id="UP000247409">
    <property type="component" value="Unassembled WGS sequence"/>
</dbReference>
<evidence type="ECO:0000256" key="11">
    <source>
        <dbReference type="ARBA" id="ARBA00031871"/>
    </source>
</evidence>
<keyword evidence="7" id="KW-0547">Nucleotide-binding</keyword>
<dbReference type="InterPro" id="IPR014729">
    <property type="entry name" value="Rossmann-like_a/b/a_fold"/>
</dbReference>
<dbReference type="EC" id="2.7.7.2" evidence="2"/>
<dbReference type="InterPro" id="IPR002500">
    <property type="entry name" value="PAPS_reduct_dom"/>
</dbReference>
<proteinExistence type="predicted"/>
<evidence type="ECO:0000256" key="4">
    <source>
        <dbReference type="ARBA" id="ARBA00022643"/>
    </source>
</evidence>
<evidence type="ECO:0000256" key="9">
    <source>
        <dbReference type="ARBA" id="ARBA00022840"/>
    </source>
</evidence>
<sequence>METVHLKQHESGSGENRDDDSETSLSDCPYYVDKQAYRLYVNLADFAATFLPLQQAMRTLDSAFRLYTPDNVAVAFNGGKDATVVMHLARAAMANWCKQNMTPAKLHCLYMLGTQEEQFSEVTAFVHEQVSAYDLAAVEVRLGIKEGICEFIKGRTATCAFVLGTRRADPHGATMEHFEPSSKGWPCFMRVNPILTWRYHHVWEFLRHFRIPYCCLYDKGYTSLGSVLTTKPNPALREGEEGKERYKPAWKLEDESLERAGRLPKPK</sequence>
<name>A0A2V3IQP1_9FLOR</name>
<evidence type="ECO:0000256" key="6">
    <source>
        <dbReference type="ARBA" id="ARBA00022695"/>
    </source>
</evidence>
<comment type="pathway">
    <text evidence="1">Cofactor biosynthesis; FAD biosynthesis; FAD from FMN: step 1/1.</text>
</comment>
<dbReference type="OrthoDB" id="270728at2759"/>
<evidence type="ECO:0000256" key="7">
    <source>
        <dbReference type="ARBA" id="ARBA00022741"/>
    </source>
</evidence>
<evidence type="ECO:0000256" key="2">
    <source>
        <dbReference type="ARBA" id="ARBA00012393"/>
    </source>
</evidence>
<dbReference type="GO" id="GO:0003919">
    <property type="term" value="F:FMN adenylyltransferase activity"/>
    <property type="evidence" value="ECO:0007669"/>
    <property type="project" value="UniProtKB-EC"/>
</dbReference>
<dbReference type="EMBL" id="NBIV01000092">
    <property type="protein sequence ID" value="PXF44394.1"/>
    <property type="molecule type" value="Genomic_DNA"/>
</dbReference>
<evidence type="ECO:0000256" key="1">
    <source>
        <dbReference type="ARBA" id="ARBA00004726"/>
    </source>
</evidence>
<dbReference type="GO" id="GO:0005524">
    <property type="term" value="F:ATP binding"/>
    <property type="evidence" value="ECO:0007669"/>
    <property type="project" value="UniProtKB-KW"/>
</dbReference>
<protein>
    <recommendedName>
        <fullName evidence="2">FAD synthase</fullName>
        <ecNumber evidence="2">2.7.7.2</ecNumber>
    </recommendedName>
    <alternativeName>
        <fullName evidence="10">FAD pyrophosphorylase</fullName>
    </alternativeName>
    <alternativeName>
        <fullName evidence="11">FMN adenylyltransferase</fullName>
    </alternativeName>
</protein>
<dbReference type="PANTHER" id="PTHR23293:SF9">
    <property type="entry name" value="FAD SYNTHASE"/>
    <property type="match status" value="1"/>
</dbReference>
<gene>
    <name evidence="15" type="ORF">BWQ96_05837</name>
</gene>
<evidence type="ECO:0000256" key="13">
    <source>
        <dbReference type="SAM" id="MobiDB-lite"/>
    </source>
</evidence>
<evidence type="ECO:0000256" key="8">
    <source>
        <dbReference type="ARBA" id="ARBA00022827"/>
    </source>
</evidence>
<dbReference type="AlphaFoldDB" id="A0A2V3IQP1"/>
<keyword evidence="8" id="KW-0274">FAD</keyword>
<evidence type="ECO:0000256" key="10">
    <source>
        <dbReference type="ARBA" id="ARBA00031145"/>
    </source>
</evidence>
<keyword evidence="6" id="KW-0548">Nucleotidyltransferase</keyword>
<dbReference type="GO" id="GO:0006747">
    <property type="term" value="P:FAD biosynthetic process"/>
    <property type="evidence" value="ECO:0007669"/>
    <property type="project" value="TreeGrafter"/>
</dbReference>
<dbReference type="PANTHER" id="PTHR23293">
    <property type="entry name" value="FAD SYNTHETASE-RELATED FMN ADENYLYLTRANSFERASE"/>
    <property type="match status" value="1"/>
</dbReference>
<organism evidence="15 16">
    <name type="scientific">Gracilariopsis chorda</name>
    <dbReference type="NCBI Taxonomy" id="448386"/>
    <lineage>
        <taxon>Eukaryota</taxon>
        <taxon>Rhodophyta</taxon>
        <taxon>Florideophyceae</taxon>
        <taxon>Rhodymeniophycidae</taxon>
        <taxon>Gracilariales</taxon>
        <taxon>Gracilariaceae</taxon>
        <taxon>Gracilariopsis</taxon>
    </lineage>
</organism>
<dbReference type="Pfam" id="PF01507">
    <property type="entry name" value="PAPS_reduct"/>
    <property type="match status" value="1"/>
</dbReference>
<comment type="caution">
    <text evidence="15">The sequence shown here is derived from an EMBL/GenBank/DDBJ whole genome shotgun (WGS) entry which is preliminary data.</text>
</comment>
<accession>A0A2V3IQP1</accession>
<reference evidence="15 16" key="1">
    <citation type="journal article" date="2018" name="Mol. Biol. Evol.">
        <title>Analysis of the draft genome of the red seaweed Gracilariopsis chorda provides insights into genome size evolution in Rhodophyta.</title>
        <authorList>
            <person name="Lee J."/>
            <person name="Yang E.C."/>
            <person name="Graf L."/>
            <person name="Yang J.H."/>
            <person name="Qiu H."/>
            <person name="Zel Zion U."/>
            <person name="Chan C.X."/>
            <person name="Stephens T.G."/>
            <person name="Weber A.P.M."/>
            <person name="Boo G.H."/>
            <person name="Boo S.M."/>
            <person name="Kim K.M."/>
            <person name="Shin Y."/>
            <person name="Jung M."/>
            <person name="Lee S.J."/>
            <person name="Yim H.S."/>
            <person name="Lee J.H."/>
            <person name="Bhattacharya D."/>
            <person name="Yoon H.S."/>
        </authorList>
    </citation>
    <scope>NUCLEOTIDE SEQUENCE [LARGE SCALE GENOMIC DNA]</scope>
    <source>
        <strain evidence="15 16">SKKU-2015</strain>
        <tissue evidence="15">Whole body</tissue>
    </source>
</reference>
<keyword evidence="4" id="KW-0288">FMN</keyword>
<keyword evidence="9" id="KW-0067">ATP-binding</keyword>
<comment type="catalytic activity">
    <reaction evidence="12">
        <text>FMN + ATP + H(+) = FAD + diphosphate</text>
        <dbReference type="Rhea" id="RHEA:17237"/>
        <dbReference type="ChEBI" id="CHEBI:15378"/>
        <dbReference type="ChEBI" id="CHEBI:30616"/>
        <dbReference type="ChEBI" id="CHEBI:33019"/>
        <dbReference type="ChEBI" id="CHEBI:57692"/>
        <dbReference type="ChEBI" id="CHEBI:58210"/>
        <dbReference type="EC" id="2.7.7.2"/>
    </reaction>
</comment>
<dbReference type="CDD" id="cd23948">
    <property type="entry name" value="FAD_synthase"/>
    <property type="match status" value="1"/>
</dbReference>